<dbReference type="SUPFAM" id="SSF52317">
    <property type="entry name" value="Class I glutamine amidotransferase-like"/>
    <property type="match status" value="1"/>
</dbReference>
<dbReference type="PANTHER" id="PTHR43130">
    <property type="entry name" value="ARAC-FAMILY TRANSCRIPTIONAL REGULATOR"/>
    <property type="match status" value="1"/>
</dbReference>
<feature type="domain" description="HTH araC/xylS-type" evidence="4">
    <location>
        <begin position="471"/>
        <end position="569"/>
    </location>
</feature>
<protein>
    <submittedName>
        <fullName evidence="5">HTH-type transcriptional activator RhaS</fullName>
    </submittedName>
</protein>
<feature type="region of interest" description="Disordered" evidence="3">
    <location>
        <begin position="1"/>
        <end position="20"/>
    </location>
</feature>
<dbReference type="PROSITE" id="PS01124">
    <property type="entry name" value="HTH_ARAC_FAMILY_2"/>
    <property type="match status" value="1"/>
</dbReference>
<dbReference type="AlphaFoldDB" id="A0A645AGG9"/>
<dbReference type="SMART" id="SM00342">
    <property type="entry name" value="HTH_ARAC"/>
    <property type="match status" value="1"/>
</dbReference>
<dbReference type="EMBL" id="VSSQ01013389">
    <property type="protein sequence ID" value="MPM51381.1"/>
    <property type="molecule type" value="Genomic_DNA"/>
</dbReference>
<dbReference type="Pfam" id="PF12833">
    <property type="entry name" value="HTH_18"/>
    <property type="match status" value="1"/>
</dbReference>
<accession>A0A645AGG9</accession>
<evidence type="ECO:0000256" key="3">
    <source>
        <dbReference type="SAM" id="MobiDB-lite"/>
    </source>
</evidence>
<comment type="caution">
    <text evidence="5">The sequence shown here is derived from an EMBL/GenBank/DDBJ whole genome shotgun (WGS) entry which is preliminary data.</text>
</comment>
<dbReference type="InterPro" id="IPR029062">
    <property type="entry name" value="Class_I_gatase-like"/>
</dbReference>
<dbReference type="PANTHER" id="PTHR43130:SF3">
    <property type="entry name" value="HTH-TYPE TRANSCRIPTIONAL REGULATOR RV1931C"/>
    <property type="match status" value="1"/>
</dbReference>
<evidence type="ECO:0000256" key="2">
    <source>
        <dbReference type="ARBA" id="ARBA00023163"/>
    </source>
</evidence>
<dbReference type="CDD" id="cd03137">
    <property type="entry name" value="GATase1_AraC_1"/>
    <property type="match status" value="1"/>
</dbReference>
<name>A0A645AGG9_9ZZZZ</name>
<keyword evidence="1" id="KW-0805">Transcription regulation</keyword>
<dbReference type="Gene3D" id="1.10.10.60">
    <property type="entry name" value="Homeodomain-like"/>
    <property type="match status" value="1"/>
</dbReference>
<dbReference type="SUPFAM" id="SSF46689">
    <property type="entry name" value="Homeodomain-like"/>
    <property type="match status" value="2"/>
</dbReference>
<dbReference type="InterPro" id="IPR018060">
    <property type="entry name" value="HTH_AraC"/>
</dbReference>
<gene>
    <name evidence="5" type="primary">rhaS_67</name>
    <name evidence="5" type="ORF">SDC9_98129</name>
</gene>
<dbReference type="InterPro" id="IPR052158">
    <property type="entry name" value="INH-QAR"/>
</dbReference>
<evidence type="ECO:0000256" key="1">
    <source>
        <dbReference type="ARBA" id="ARBA00023015"/>
    </source>
</evidence>
<sequence>MARQHGTALREHHAPWQIGAGKTPPQFAIDEVADAACRQARGHAGRDEVSHLQPRLLARMSEPQHGANHTDQPAVEAHAALPHKEDFERMREVVTGLVKQAIAEPSAHHHAQHSEEQDVLHVLARPGPVAGHRCIGLVLEPLNAQEHEQAESSQIGQAIPMDGERPDLQGHGIDMRVHQHGRHCAACTRRFRDSRFPDPAWINGRICANNVLAATLRPSHTAHMPRKITPARFATVNRPTRASEGHAVICIGYDHAMSLDIAGPLQVFATSNDVRIKQGLGAWYRPQLVSQDAGVVKTSCGLRLLADGSWRDLDPPANSTVLIPGGDGIERMQHDTELRAWLQRIAPKVMRLGSVCSGALALARAGLLDGLAATTHWCRVDELRAEHPGIAVDSDRLHTFDASHPVYRHLFTSAGVTAGIDLALALVEADLGRASALAVARQLVMFMRRPGGQAQFSPLLTPETTHAPRLATLLDWIPGQIGGDLSVDRLAEKACLPPRTLARAFQKELGTTPAKYVERVRVEAASALLGQQQASVATVARLCGFGHPENLRRSFHKHLAVSPQAFAERFGTG</sequence>
<dbReference type="Pfam" id="PF01965">
    <property type="entry name" value="DJ-1_PfpI"/>
    <property type="match status" value="1"/>
</dbReference>
<dbReference type="GO" id="GO:0043565">
    <property type="term" value="F:sequence-specific DNA binding"/>
    <property type="evidence" value="ECO:0007669"/>
    <property type="project" value="InterPro"/>
</dbReference>
<dbReference type="InterPro" id="IPR009057">
    <property type="entry name" value="Homeodomain-like_sf"/>
</dbReference>
<dbReference type="GO" id="GO:0003700">
    <property type="term" value="F:DNA-binding transcription factor activity"/>
    <property type="evidence" value="ECO:0007669"/>
    <property type="project" value="InterPro"/>
</dbReference>
<organism evidence="5">
    <name type="scientific">bioreactor metagenome</name>
    <dbReference type="NCBI Taxonomy" id="1076179"/>
    <lineage>
        <taxon>unclassified sequences</taxon>
        <taxon>metagenomes</taxon>
        <taxon>ecological metagenomes</taxon>
    </lineage>
</organism>
<evidence type="ECO:0000259" key="4">
    <source>
        <dbReference type="PROSITE" id="PS01124"/>
    </source>
</evidence>
<evidence type="ECO:0000313" key="5">
    <source>
        <dbReference type="EMBL" id="MPM51381.1"/>
    </source>
</evidence>
<dbReference type="InterPro" id="IPR002818">
    <property type="entry name" value="DJ-1/PfpI"/>
</dbReference>
<reference evidence="5" key="1">
    <citation type="submission" date="2019-08" db="EMBL/GenBank/DDBJ databases">
        <authorList>
            <person name="Kucharzyk K."/>
            <person name="Murdoch R.W."/>
            <person name="Higgins S."/>
            <person name="Loffler F."/>
        </authorList>
    </citation>
    <scope>NUCLEOTIDE SEQUENCE</scope>
</reference>
<proteinExistence type="predicted"/>
<dbReference type="Gene3D" id="3.40.50.880">
    <property type="match status" value="1"/>
</dbReference>
<keyword evidence="2" id="KW-0804">Transcription</keyword>